<accession>A0A1A9FP47</accession>
<sequence>MVTGPQRGSIVSASKISRRKALGLLAALALPNVARANPFPRIAAIDWAMLECLVALGVTPIAATELIRFREDAVEPQLPASVVDLGLRGSPNFELLYLLKPDLILSSPFYTRHEEAMKSIAPIMSLPFYVRGEGPYEKSLQAVTALGDKLELSAKASSVIEAQAKFIAETKETLKPFASRPTYLINIGDARHFRAFGNDSMFGDVLERLGLPNAWTDRSRFTFAAPVPLENLAANPDARIIIISDIPVESRNSLRNSVIWQSLKPVRDGRVYMVGNINPYGGLTAGLRFARLLSRALQASGEAFL</sequence>
<comment type="subcellular location">
    <subcellularLocation>
        <location evidence="1">Cell envelope</location>
    </subcellularLocation>
</comment>
<keyword evidence="4" id="KW-0406">Ion transport</keyword>
<protein>
    <submittedName>
        <fullName evidence="7">Iron-siderophore ABC transporter substrate-binding protein</fullName>
    </submittedName>
    <submittedName>
        <fullName evidence="8">Periplasmic binding family protein</fullName>
    </submittedName>
</protein>
<dbReference type="GeneID" id="93110217"/>
<dbReference type="KEGG" id="ops:A8A54_11450"/>
<keyword evidence="3" id="KW-0813">Transport</keyword>
<dbReference type="Pfam" id="PF01497">
    <property type="entry name" value="Peripla_BP_2"/>
    <property type="match status" value="1"/>
</dbReference>
<keyword evidence="4" id="KW-0408">Iron</keyword>
<dbReference type="GO" id="GO:0030288">
    <property type="term" value="C:outer membrane-bounded periplasmic space"/>
    <property type="evidence" value="ECO:0007669"/>
    <property type="project" value="TreeGrafter"/>
</dbReference>
<name>A0A1A9FP47_9HYPH</name>
<dbReference type="SUPFAM" id="SSF53807">
    <property type="entry name" value="Helical backbone' metal receptor"/>
    <property type="match status" value="1"/>
</dbReference>
<dbReference type="RefSeq" id="WP_064321391.1">
    <property type="nucleotide sequence ID" value="NZ_CAXURC020000002.1"/>
</dbReference>
<dbReference type="Proteomes" id="UP000526233">
    <property type="component" value="Unassembled WGS sequence"/>
</dbReference>
<dbReference type="InterPro" id="IPR051313">
    <property type="entry name" value="Bact_iron-sidero_bind"/>
</dbReference>
<comment type="caution">
    <text evidence="7">The sequence shown here is derived from an EMBL/GenBank/DDBJ whole genome shotgun (WGS) entry which is preliminary data.</text>
</comment>
<dbReference type="PROSITE" id="PS50983">
    <property type="entry name" value="FE_B12_PBP"/>
    <property type="match status" value="1"/>
</dbReference>
<organism evidence="7 10">
    <name type="scientific">Brucella pseudogrignonensis</name>
    <dbReference type="NCBI Taxonomy" id="419475"/>
    <lineage>
        <taxon>Bacteria</taxon>
        <taxon>Pseudomonadati</taxon>
        <taxon>Pseudomonadota</taxon>
        <taxon>Alphaproteobacteria</taxon>
        <taxon>Hyphomicrobiales</taxon>
        <taxon>Brucellaceae</taxon>
        <taxon>Brucella/Ochrobactrum group</taxon>
        <taxon>Brucella</taxon>
    </lineage>
</organism>
<evidence type="ECO:0000256" key="1">
    <source>
        <dbReference type="ARBA" id="ARBA00004196"/>
    </source>
</evidence>
<keyword evidence="5" id="KW-0732">Signal</keyword>
<dbReference type="Gene3D" id="3.40.50.1980">
    <property type="entry name" value="Nitrogenase molybdenum iron protein domain"/>
    <property type="match status" value="2"/>
</dbReference>
<evidence type="ECO:0000256" key="2">
    <source>
        <dbReference type="ARBA" id="ARBA00008814"/>
    </source>
</evidence>
<dbReference type="Proteomes" id="UP000216188">
    <property type="component" value="Unassembled WGS sequence"/>
</dbReference>
<gene>
    <name evidence="8" type="ORF">CEV34_2464</name>
    <name evidence="7" type="ORF">EHE22_00860</name>
</gene>
<dbReference type="AlphaFoldDB" id="A0A1A9FP47"/>
<evidence type="ECO:0000256" key="3">
    <source>
        <dbReference type="ARBA" id="ARBA00022448"/>
    </source>
</evidence>
<dbReference type="OrthoDB" id="8370650at2"/>
<dbReference type="PRINTS" id="PR01715">
    <property type="entry name" value="FERRIBNDNGPP"/>
</dbReference>
<dbReference type="STRING" id="419475.A8A54_11450"/>
<evidence type="ECO:0000256" key="5">
    <source>
        <dbReference type="ARBA" id="ARBA00022729"/>
    </source>
</evidence>
<keyword evidence="9" id="KW-1185">Reference proteome</keyword>
<dbReference type="EMBL" id="PKQI01000001">
    <property type="protein sequence ID" value="NNV18982.1"/>
    <property type="molecule type" value="Genomic_DNA"/>
</dbReference>
<dbReference type="InterPro" id="IPR002491">
    <property type="entry name" value="ABC_transptr_periplasmic_BD"/>
</dbReference>
<keyword evidence="4" id="KW-0410">Iron transport</keyword>
<proteinExistence type="inferred from homology"/>
<dbReference type="EMBL" id="NNRM01000020">
    <property type="protein sequence ID" value="OYR26170.1"/>
    <property type="molecule type" value="Genomic_DNA"/>
</dbReference>
<reference evidence="8 9" key="1">
    <citation type="submission" date="2017-07" db="EMBL/GenBank/DDBJ databases">
        <title>Phylogenetic study on the rhizospheric bacterium Ochrobactrum sp. A44.</title>
        <authorList>
            <person name="Krzyzanowska D.M."/>
            <person name="Ossowicki A."/>
            <person name="Rajewska M."/>
            <person name="Maciag T."/>
            <person name="Kaczynski Z."/>
            <person name="Czerwicka M."/>
            <person name="Jafra S."/>
        </authorList>
    </citation>
    <scope>NUCLEOTIDE SEQUENCE [LARGE SCALE GENOMIC DNA]</scope>
    <source>
        <strain evidence="8 9">CCUG 30717</strain>
    </source>
</reference>
<feature type="domain" description="Fe/B12 periplasmic-binding" evidence="6">
    <location>
        <begin position="41"/>
        <end position="305"/>
    </location>
</feature>
<comment type="similarity">
    <text evidence="2">Belongs to the bacterial solute-binding protein 8 family.</text>
</comment>
<dbReference type="CDD" id="cd01146">
    <property type="entry name" value="FhuD"/>
    <property type="match status" value="1"/>
</dbReference>
<evidence type="ECO:0000259" key="6">
    <source>
        <dbReference type="PROSITE" id="PS50983"/>
    </source>
</evidence>
<dbReference type="GO" id="GO:1901678">
    <property type="term" value="P:iron coordination entity transport"/>
    <property type="evidence" value="ECO:0007669"/>
    <property type="project" value="UniProtKB-ARBA"/>
</dbReference>
<evidence type="ECO:0000313" key="7">
    <source>
        <dbReference type="EMBL" id="NNV18982.1"/>
    </source>
</evidence>
<evidence type="ECO:0000313" key="9">
    <source>
        <dbReference type="Proteomes" id="UP000216188"/>
    </source>
</evidence>
<dbReference type="PANTHER" id="PTHR30532:SF1">
    <property type="entry name" value="IRON(3+)-HYDROXAMATE-BINDING PROTEIN FHUD"/>
    <property type="match status" value="1"/>
</dbReference>
<reference evidence="7 10" key="2">
    <citation type="submission" date="2018-11" db="EMBL/GenBank/DDBJ databases">
        <title>Genome sequencing and analysis.</title>
        <authorList>
            <person name="Huang Y.-T."/>
        </authorList>
    </citation>
    <scope>NUCLEOTIDE SEQUENCE [LARGE SCALE GENOMIC DNA]</scope>
    <source>
        <strain evidence="7 10">SHIN</strain>
    </source>
</reference>
<evidence type="ECO:0000256" key="4">
    <source>
        <dbReference type="ARBA" id="ARBA00022496"/>
    </source>
</evidence>
<dbReference type="PANTHER" id="PTHR30532">
    <property type="entry name" value="IRON III DICITRATE-BINDING PERIPLASMIC PROTEIN"/>
    <property type="match status" value="1"/>
</dbReference>
<evidence type="ECO:0000313" key="10">
    <source>
        <dbReference type="Proteomes" id="UP000526233"/>
    </source>
</evidence>
<evidence type="ECO:0000313" key="8">
    <source>
        <dbReference type="EMBL" id="OYR26170.1"/>
    </source>
</evidence>